<evidence type="ECO:0000256" key="3">
    <source>
        <dbReference type="ARBA" id="ARBA00022722"/>
    </source>
</evidence>
<dbReference type="InterPro" id="IPR018524">
    <property type="entry name" value="DNA/RNA_endonuclease_AS"/>
</dbReference>
<organism evidence="13 14">
    <name type="scientific">Sphingobacterium detergens</name>
    <dbReference type="NCBI Taxonomy" id="1145106"/>
    <lineage>
        <taxon>Bacteria</taxon>
        <taxon>Pseudomonadati</taxon>
        <taxon>Bacteroidota</taxon>
        <taxon>Sphingobacteriia</taxon>
        <taxon>Sphingobacteriales</taxon>
        <taxon>Sphingobacteriaceae</taxon>
        <taxon>Sphingobacterium</taxon>
    </lineage>
</organism>
<reference evidence="13 14" key="1">
    <citation type="submission" date="2018-09" db="EMBL/GenBank/DDBJ databases">
        <title>Genomic Encyclopedia of Type Strains, Phase III (KMG-III): the genomes of soil and plant-associated and newly described type strains.</title>
        <authorList>
            <person name="Whitman W."/>
        </authorList>
    </citation>
    <scope>NUCLEOTIDE SEQUENCE [LARGE SCALE GENOMIC DNA]</scope>
    <source>
        <strain evidence="13 14">CECT 7938</strain>
    </source>
</reference>
<dbReference type="InterPro" id="IPR040255">
    <property type="entry name" value="Non-specific_endonuclease"/>
</dbReference>
<dbReference type="Gene3D" id="2.60.40.2630">
    <property type="match status" value="1"/>
</dbReference>
<protein>
    <submittedName>
        <fullName evidence="13">Endonuclease G</fullName>
    </submittedName>
</protein>
<dbReference type="PANTHER" id="PTHR13966:SF5">
    <property type="entry name" value="ENDONUCLEASE G, MITOCHONDRIAL"/>
    <property type="match status" value="1"/>
</dbReference>
<dbReference type="GO" id="GO:0004519">
    <property type="term" value="F:endonuclease activity"/>
    <property type="evidence" value="ECO:0007669"/>
    <property type="project" value="UniProtKB-KW"/>
</dbReference>
<proteinExistence type="inferred from homology"/>
<keyword evidence="14" id="KW-1185">Reference proteome</keyword>
<evidence type="ECO:0000256" key="7">
    <source>
        <dbReference type="ARBA" id="ARBA00022842"/>
    </source>
</evidence>
<sequence length="548" mass="59949">MKIRNLHVASIAALFLLATACKKDNTIVPEIVKDNRIAAQFSASIDGDIQTKAAESKWDANDAIGVFMKTGDGLTNVLSANKNYNTTGDGAFKAAATDQTLFYPENGSTVDFVAYYPFKQQLVNNSYPVDIENQSNQAAIDLMYSTNAVGLSKTTTVANLIFAHQLAKVQITIKNGAGVPDLNNLTTSIVGVKSKADFDLSAGVINVQNPTATILTKTSIAAGTAVSEAILIPTTDETNTKVVFAIGTKTFTWTLPAGTKFEKGKKYSYEIELKGSGSTATAVALNATITNWNTVPSGSYSLDQETEVNPPVRYGYMETPLVKTDDNIMYVAHPYPGKSDVRNYAMLYDKRYKMAYWVAYPMHTSYIGGSGRSDAWAFDPSIAASFQVDLSSSFGNGYDRGHQIPSGDRTASRDLNATTFYYSNMTAQISSMNQGIWNNLEQQVRVWTAQCDTLYVVTGAAITSANDQNITYLKGSAIPKYYYKALAMKKGNNYYTIGFRINNQIIPSTSNYNSYRVNVSDLEKETGFTFFPQLAGNLKETIDTNIWK</sequence>
<feature type="signal peptide" evidence="10">
    <location>
        <begin position="1"/>
        <end position="20"/>
    </location>
</feature>
<dbReference type="SMART" id="SM00892">
    <property type="entry name" value="Endonuclease_NS"/>
    <property type="match status" value="1"/>
</dbReference>
<evidence type="ECO:0000256" key="9">
    <source>
        <dbReference type="PIRSR" id="PIRSR640255-2"/>
    </source>
</evidence>
<dbReference type="PANTHER" id="PTHR13966">
    <property type="entry name" value="ENDONUCLEASE RELATED"/>
    <property type="match status" value="1"/>
</dbReference>
<dbReference type="PROSITE" id="PS51257">
    <property type="entry name" value="PROKAR_LIPOPROTEIN"/>
    <property type="match status" value="1"/>
</dbReference>
<dbReference type="Gene3D" id="2.60.40.2620">
    <property type="entry name" value="Fimbrillin-like"/>
    <property type="match status" value="1"/>
</dbReference>
<dbReference type="CDD" id="cd13120">
    <property type="entry name" value="BF2867_like_N"/>
    <property type="match status" value="1"/>
</dbReference>
<dbReference type="SUPFAM" id="SSF54060">
    <property type="entry name" value="His-Me finger endonucleases"/>
    <property type="match status" value="1"/>
</dbReference>
<keyword evidence="5 13" id="KW-0255">Endonuclease</keyword>
<keyword evidence="3" id="KW-0540">Nuclease</keyword>
<evidence type="ECO:0000256" key="1">
    <source>
        <dbReference type="ARBA" id="ARBA00001946"/>
    </source>
</evidence>
<comment type="cofactor">
    <cofactor evidence="1">
        <name>Mg(2+)</name>
        <dbReference type="ChEBI" id="CHEBI:18420"/>
    </cofactor>
</comment>
<dbReference type="PROSITE" id="PS01070">
    <property type="entry name" value="NUCLEASE_NON_SPEC"/>
    <property type="match status" value="1"/>
</dbReference>
<evidence type="ECO:0000256" key="5">
    <source>
        <dbReference type="ARBA" id="ARBA00022759"/>
    </source>
</evidence>
<evidence type="ECO:0000313" key="14">
    <source>
        <dbReference type="Proteomes" id="UP000286246"/>
    </source>
</evidence>
<dbReference type="EMBL" id="RAPY01000002">
    <property type="protein sequence ID" value="RKE52496.1"/>
    <property type="molecule type" value="Genomic_DNA"/>
</dbReference>
<dbReference type="GO" id="GO:0016787">
    <property type="term" value="F:hydrolase activity"/>
    <property type="evidence" value="ECO:0007669"/>
    <property type="project" value="UniProtKB-KW"/>
</dbReference>
<feature type="chain" id="PRO_5019057424" evidence="10">
    <location>
        <begin position="21"/>
        <end position="548"/>
    </location>
</feature>
<dbReference type="Pfam" id="PF01223">
    <property type="entry name" value="Endonuclease_NS"/>
    <property type="match status" value="1"/>
</dbReference>
<dbReference type="Gene3D" id="3.40.570.10">
    <property type="entry name" value="Extracellular Endonuclease, subunit A"/>
    <property type="match status" value="1"/>
</dbReference>
<keyword evidence="6" id="KW-0378">Hydrolase</keyword>
<dbReference type="InterPro" id="IPR020821">
    <property type="entry name" value="ENPP1-3/EXOG-like_nuc-like"/>
</dbReference>
<dbReference type="SMART" id="SM00477">
    <property type="entry name" value="NUC"/>
    <property type="match status" value="1"/>
</dbReference>
<comment type="similarity">
    <text evidence="2">Belongs to the DNA/RNA non-specific endonuclease family.</text>
</comment>
<dbReference type="OrthoDB" id="9811262at2"/>
<evidence type="ECO:0000313" key="13">
    <source>
        <dbReference type="EMBL" id="RKE52496.1"/>
    </source>
</evidence>
<gene>
    <name evidence="13" type="ORF">DFQ12_2736</name>
</gene>
<dbReference type="Proteomes" id="UP000286246">
    <property type="component" value="Unassembled WGS sequence"/>
</dbReference>
<feature type="domain" description="DNA/RNA non-specific endonuclease/pyrophosphatase/phosphodiesterase" evidence="12">
    <location>
        <begin position="340"/>
        <end position="537"/>
    </location>
</feature>
<keyword evidence="10" id="KW-0732">Signal</keyword>
<keyword evidence="4 9" id="KW-0479">Metal-binding</keyword>
<feature type="binding site" evidence="9">
    <location>
        <position position="433"/>
    </location>
    <ligand>
        <name>Mg(2+)</name>
        <dbReference type="ChEBI" id="CHEBI:18420"/>
        <note>catalytic</note>
    </ligand>
</feature>
<evidence type="ECO:0000256" key="6">
    <source>
        <dbReference type="ARBA" id="ARBA00022801"/>
    </source>
</evidence>
<evidence type="ECO:0000256" key="2">
    <source>
        <dbReference type="ARBA" id="ARBA00010052"/>
    </source>
</evidence>
<dbReference type="InterPro" id="IPR044925">
    <property type="entry name" value="His-Me_finger_sf"/>
</dbReference>
<evidence type="ECO:0000256" key="10">
    <source>
        <dbReference type="SAM" id="SignalP"/>
    </source>
</evidence>
<evidence type="ECO:0000259" key="11">
    <source>
        <dbReference type="SMART" id="SM00477"/>
    </source>
</evidence>
<dbReference type="CDD" id="cd13121">
    <property type="entry name" value="BF2867_like_C"/>
    <property type="match status" value="1"/>
</dbReference>
<feature type="domain" description="ENPP1-3/EXOG-like endonuclease/phosphodiesterase" evidence="11">
    <location>
        <begin position="341"/>
        <end position="537"/>
    </location>
</feature>
<evidence type="ECO:0000256" key="4">
    <source>
        <dbReference type="ARBA" id="ARBA00022723"/>
    </source>
</evidence>
<dbReference type="GO" id="GO:0003676">
    <property type="term" value="F:nucleic acid binding"/>
    <property type="evidence" value="ECO:0007669"/>
    <property type="project" value="InterPro"/>
</dbReference>
<dbReference type="GO" id="GO:0046872">
    <property type="term" value="F:metal ion binding"/>
    <property type="evidence" value="ECO:0007669"/>
    <property type="project" value="UniProtKB-KW"/>
</dbReference>
<keyword evidence="7" id="KW-0460">Magnesium</keyword>
<comment type="caution">
    <text evidence="13">The sequence shown here is derived from an EMBL/GenBank/DDBJ whole genome shotgun (WGS) entry which is preliminary data.</text>
</comment>
<dbReference type="AlphaFoldDB" id="A0A420B6T0"/>
<evidence type="ECO:0000259" key="12">
    <source>
        <dbReference type="SMART" id="SM00892"/>
    </source>
</evidence>
<feature type="active site" description="Proton acceptor" evidence="8">
    <location>
        <position position="402"/>
    </location>
</feature>
<dbReference type="InterPro" id="IPR042278">
    <property type="entry name" value="Mfa-like_1_N"/>
</dbReference>
<dbReference type="InterPro" id="IPR044929">
    <property type="entry name" value="DNA/RNA_non-sp_Endonuclease_sf"/>
</dbReference>
<accession>A0A420B6T0</accession>
<dbReference type="InterPro" id="IPR025049">
    <property type="entry name" value="Mfa-like_1"/>
</dbReference>
<dbReference type="RefSeq" id="WP_120259531.1">
    <property type="nucleotide sequence ID" value="NZ_RAPY01000002.1"/>
</dbReference>
<dbReference type="Pfam" id="PF13149">
    <property type="entry name" value="Mfa_like_1"/>
    <property type="match status" value="1"/>
</dbReference>
<evidence type="ECO:0000256" key="8">
    <source>
        <dbReference type="PIRSR" id="PIRSR640255-1"/>
    </source>
</evidence>
<name>A0A420B6T0_SPHD1</name>
<dbReference type="InterPro" id="IPR001604">
    <property type="entry name" value="Endo_G_ENPP1-like_dom"/>
</dbReference>